<reference evidence="7" key="2">
    <citation type="submission" date="2010-01" db="EMBL/GenBank/DDBJ databases">
        <title>The complete genome of Conexibacter woesei DSM 14684.</title>
        <authorList>
            <consortium name="US DOE Joint Genome Institute (JGI-PGF)"/>
            <person name="Lucas S."/>
            <person name="Copeland A."/>
            <person name="Lapidus A."/>
            <person name="Glavina del Rio T."/>
            <person name="Dalin E."/>
            <person name="Tice H."/>
            <person name="Bruce D."/>
            <person name="Goodwin L."/>
            <person name="Pitluck S."/>
            <person name="Kyrpides N."/>
            <person name="Mavromatis K."/>
            <person name="Ivanova N."/>
            <person name="Mikhailova N."/>
            <person name="Chertkov O."/>
            <person name="Brettin T."/>
            <person name="Detter J.C."/>
            <person name="Han C."/>
            <person name="Larimer F."/>
            <person name="Land M."/>
            <person name="Hauser L."/>
            <person name="Markowitz V."/>
            <person name="Cheng J.-F."/>
            <person name="Hugenholtz P."/>
            <person name="Woyke T."/>
            <person name="Wu D."/>
            <person name="Pukall R."/>
            <person name="Steenblock K."/>
            <person name="Schneider S."/>
            <person name="Klenk H.-P."/>
            <person name="Eisen J.A."/>
        </authorList>
    </citation>
    <scope>NUCLEOTIDE SEQUENCE [LARGE SCALE GENOMIC DNA]</scope>
    <source>
        <strain evidence="7">DSM 14684 / CIP 108061 / JCM 11494 / NBRC 100937 / ID131577</strain>
    </source>
</reference>
<dbReference type="CDD" id="cd08423">
    <property type="entry name" value="PBP2_LTTR_like_6"/>
    <property type="match status" value="1"/>
</dbReference>
<dbReference type="STRING" id="469383.Cwoe_0595"/>
<comment type="similarity">
    <text evidence="1">Belongs to the LysR transcriptional regulatory family.</text>
</comment>
<keyword evidence="2" id="KW-0805">Transcription regulation</keyword>
<dbReference type="GO" id="GO:0003700">
    <property type="term" value="F:DNA-binding transcription factor activity"/>
    <property type="evidence" value="ECO:0007669"/>
    <property type="project" value="InterPro"/>
</dbReference>
<dbReference type="HOGENOM" id="CLU_039613_6_0_11"/>
<evidence type="ECO:0000256" key="4">
    <source>
        <dbReference type="ARBA" id="ARBA00023163"/>
    </source>
</evidence>
<keyword evidence="7" id="KW-1185">Reference proteome</keyword>
<evidence type="ECO:0000256" key="3">
    <source>
        <dbReference type="ARBA" id="ARBA00023125"/>
    </source>
</evidence>
<evidence type="ECO:0000313" key="7">
    <source>
        <dbReference type="Proteomes" id="UP000008229"/>
    </source>
</evidence>
<proteinExistence type="inferred from homology"/>
<dbReference type="GO" id="GO:0003677">
    <property type="term" value="F:DNA binding"/>
    <property type="evidence" value="ECO:0007669"/>
    <property type="project" value="UniProtKB-KW"/>
</dbReference>
<dbReference type="Gene3D" id="1.10.10.10">
    <property type="entry name" value="Winged helix-like DNA-binding domain superfamily/Winged helix DNA-binding domain"/>
    <property type="match status" value="1"/>
</dbReference>
<keyword evidence="3" id="KW-0238">DNA-binding</keyword>
<dbReference type="PROSITE" id="PS50931">
    <property type="entry name" value="HTH_LYSR"/>
    <property type="match status" value="1"/>
</dbReference>
<keyword evidence="4" id="KW-0804">Transcription</keyword>
<dbReference type="InterPro" id="IPR000847">
    <property type="entry name" value="LysR_HTH_N"/>
</dbReference>
<organism evidence="6 7">
    <name type="scientific">Conexibacter woesei (strain DSM 14684 / CCUG 47730 / CIP 108061 / JCM 11494 / NBRC 100937 / ID131577)</name>
    <dbReference type="NCBI Taxonomy" id="469383"/>
    <lineage>
        <taxon>Bacteria</taxon>
        <taxon>Bacillati</taxon>
        <taxon>Actinomycetota</taxon>
        <taxon>Thermoleophilia</taxon>
        <taxon>Solirubrobacterales</taxon>
        <taxon>Conexibacteraceae</taxon>
        <taxon>Conexibacter</taxon>
    </lineage>
</organism>
<dbReference type="PANTHER" id="PTHR30346:SF29">
    <property type="entry name" value="LYSR SUBSTRATE-BINDING"/>
    <property type="match status" value="1"/>
</dbReference>
<evidence type="ECO:0000259" key="5">
    <source>
        <dbReference type="PROSITE" id="PS50931"/>
    </source>
</evidence>
<accession>D3F8G0</accession>
<dbReference type="InterPro" id="IPR036390">
    <property type="entry name" value="WH_DNA-bd_sf"/>
</dbReference>
<dbReference type="SUPFAM" id="SSF53850">
    <property type="entry name" value="Periplasmic binding protein-like II"/>
    <property type="match status" value="1"/>
</dbReference>
<dbReference type="AlphaFoldDB" id="D3F8G0"/>
<dbReference type="KEGG" id="cwo:Cwoe_0595"/>
<protein>
    <submittedName>
        <fullName evidence="6">Transcriptional regulator, LysR family</fullName>
    </submittedName>
</protein>
<sequence length="315" mass="33839">MIDVRRLRVLREVAVHGSFSAAAHALTLTQSAVSQHVATLEREVGQRLVERGTRPVELTEAGYALTRHATGIFARLDDAEQELAEIAGRRHGRLRFGTFPTALATLMPPAFERFGRTHPDVTLTVVDDHLQRLVPRLETGELDLALIYDHEALPEISARDLERMPLADDPFQAVLPAGHRLARRRRPLELSDLSGEPWIGGSPNSAWYRITAHACRLAGFTPHASLASDDYIAVQALVAAGLGVSLIPGLAVAHPLPGVEVRKLASGAPVRRISAARPRDGYHGPPVAAMLESLRAAAAQVAPSIGATSLAISSS</sequence>
<feature type="domain" description="HTH lysR-type" evidence="5">
    <location>
        <begin position="2"/>
        <end position="59"/>
    </location>
</feature>
<gene>
    <name evidence="6" type="ordered locus">Cwoe_0595</name>
</gene>
<dbReference type="Proteomes" id="UP000008229">
    <property type="component" value="Chromosome"/>
</dbReference>
<evidence type="ECO:0000313" key="6">
    <source>
        <dbReference type="EMBL" id="ADB49030.1"/>
    </source>
</evidence>
<dbReference type="Pfam" id="PF00126">
    <property type="entry name" value="HTH_1"/>
    <property type="match status" value="1"/>
</dbReference>
<dbReference type="RefSeq" id="WP_012932083.1">
    <property type="nucleotide sequence ID" value="NC_013739.1"/>
</dbReference>
<evidence type="ECO:0000256" key="1">
    <source>
        <dbReference type="ARBA" id="ARBA00009437"/>
    </source>
</evidence>
<evidence type="ECO:0000256" key="2">
    <source>
        <dbReference type="ARBA" id="ARBA00023015"/>
    </source>
</evidence>
<dbReference type="OrthoDB" id="4131546at2"/>
<dbReference type="InterPro" id="IPR036388">
    <property type="entry name" value="WH-like_DNA-bd_sf"/>
</dbReference>
<dbReference type="Pfam" id="PF03466">
    <property type="entry name" value="LysR_substrate"/>
    <property type="match status" value="1"/>
</dbReference>
<dbReference type="eggNOG" id="COG0583">
    <property type="taxonomic scope" value="Bacteria"/>
</dbReference>
<dbReference type="PRINTS" id="PR00039">
    <property type="entry name" value="HTHLYSR"/>
</dbReference>
<dbReference type="PANTHER" id="PTHR30346">
    <property type="entry name" value="TRANSCRIPTIONAL DUAL REGULATOR HCAR-RELATED"/>
    <property type="match status" value="1"/>
</dbReference>
<dbReference type="SUPFAM" id="SSF46785">
    <property type="entry name" value="Winged helix' DNA-binding domain"/>
    <property type="match status" value="1"/>
</dbReference>
<dbReference type="InterPro" id="IPR005119">
    <property type="entry name" value="LysR_subst-bd"/>
</dbReference>
<dbReference type="FunFam" id="1.10.10.10:FF:000001">
    <property type="entry name" value="LysR family transcriptional regulator"/>
    <property type="match status" value="1"/>
</dbReference>
<dbReference type="GO" id="GO:0032993">
    <property type="term" value="C:protein-DNA complex"/>
    <property type="evidence" value="ECO:0007669"/>
    <property type="project" value="TreeGrafter"/>
</dbReference>
<reference evidence="6 7" key="1">
    <citation type="journal article" date="2010" name="Stand. Genomic Sci.">
        <title>Complete genome sequence of Conexibacter woesei type strain (ID131577).</title>
        <authorList>
            <person name="Pukall R."/>
            <person name="Lapidus A."/>
            <person name="Glavina Del Rio T."/>
            <person name="Copeland A."/>
            <person name="Tice H."/>
            <person name="Cheng J.-F."/>
            <person name="Lucas S."/>
            <person name="Chen F."/>
            <person name="Nolan M."/>
            <person name="Bruce D."/>
            <person name="Goodwin L."/>
            <person name="Pitluck S."/>
            <person name="Mavromatis K."/>
            <person name="Ivanova N."/>
            <person name="Ovchinnikova G."/>
            <person name="Pati A."/>
            <person name="Chen A."/>
            <person name="Palaniappan K."/>
            <person name="Land M."/>
            <person name="Hauser L."/>
            <person name="Chang Y.-J."/>
            <person name="Jeffries C.D."/>
            <person name="Chain P."/>
            <person name="Meincke L."/>
            <person name="Sims D."/>
            <person name="Brettin T."/>
            <person name="Detter J.C."/>
            <person name="Rohde M."/>
            <person name="Goeker M."/>
            <person name="Bristow J."/>
            <person name="Eisen J.A."/>
            <person name="Markowitz V."/>
            <person name="Kyrpides N.C."/>
            <person name="Klenk H.-P."/>
            <person name="Hugenholtz P."/>
        </authorList>
    </citation>
    <scope>NUCLEOTIDE SEQUENCE [LARGE SCALE GENOMIC DNA]</scope>
    <source>
        <strain evidence="7">DSM 14684 / CIP 108061 / JCM 11494 / NBRC 100937 / ID131577</strain>
    </source>
</reference>
<name>D3F8G0_CONWI</name>
<dbReference type="Gene3D" id="3.40.190.10">
    <property type="entry name" value="Periplasmic binding protein-like II"/>
    <property type="match status" value="2"/>
</dbReference>
<dbReference type="EMBL" id="CP001854">
    <property type="protein sequence ID" value="ADB49030.1"/>
    <property type="molecule type" value="Genomic_DNA"/>
</dbReference>